<dbReference type="PANTHER" id="PTHR43685">
    <property type="entry name" value="GLYCOSYLTRANSFERASE"/>
    <property type="match status" value="1"/>
</dbReference>
<reference evidence="3" key="1">
    <citation type="journal article" date="2019" name="Int. J. Syst. Evol. Microbiol.">
        <title>The Global Catalogue of Microorganisms (GCM) 10K type strain sequencing project: providing services to taxonomists for standard genome sequencing and annotation.</title>
        <authorList>
            <consortium name="The Broad Institute Genomics Platform"/>
            <consortium name="The Broad Institute Genome Sequencing Center for Infectious Disease"/>
            <person name="Wu L."/>
            <person name="Ma J."/>
        </authorList>
    </citation>
    <scope>NUCLEOTIDE SEQUENCE [LARGE SCALE GENOMIC DNA]</scope>
    <source>
        <strain evidence="3">CCUG 60524</strain>
    </source>
</reference>
<sequence length="306" mass="33084">MPDRPRTFPAPETVAVVLAVFNGERFLGAALASVFAQSRVPDEVIVVDDGSTDSSGQIARSHPGVRVIRQENQGLSAARNTGLAAVQSDAVVFLDDDDRMLPENLATGLRLLSAYPQAAFVAGCATPIDAAGTRTSPDKRLGSPGPCSFATLLAGHSFVPPSTVMFRRAAFEATGPFDTALRSGCEDLDIYLRMARVFEIHAHPALIVEYRRHGRNITRNRARLLKASLDLLERNRALVADDPELKAALEAGRRRWIATYGPGLPSEAAGHLKQGHILPAVRAIGAALRYHPQGLWRYLYGKFGRG</sequence>
<dbReference type="SUPFAM" id="SSF53448">
    <property type="entry name" value="Nucleotide-diphospho-sugar transferases"/>
    <property type="match status" value="1"/>
</dbReference>
<accession>A0ABW3IKL0</accession>
<gene>
    <name evidence="2" type="ORF">ACFQ2S_03175</name>
</gene>
<dbReference type="InterPro" id="IPR050834">
    <property type="entry name" value="Glycosyltransf_2"/>
</dbReference>
<dbReference type="InterPro" id="IPR001173">
    <property type="entry name" value="Glyco_trans_2-like"/>
</dbReference>
<feature type="domain" description="Glycosyltransferase 2-like" evidence="1">
    <location>
        <begin position="16"/>
        <end position="173"/>
    </location>
</feature>
<dbReference type="PANTHER" id="PTHR43685:SF2">
    <property type="entry name" value="GLYCOSYLTRANSFERASE 2-LIKE DOMAIN-CONTAINING PROTEIN"/>
    <property type="match status" value="1"/>
</dbReference>
<dbReference type="Proteomes" id="UP001597108">
    <property type="component" value="Unassembled WGS sequence"/>
</dbReference>
<protein>
    <submittedName>
        <fullName evidence="2">Glycosyltransferase family 2 protein</fullName>
    </submittedName>
</protein>
<name>A0ABW3IKL0_9RHOB</name>
<dbReference type="Gene3D" id="3.90.550.10">
    <property type="entry name" value="Spore Coat Polysaccharide Biosynthesis Protein SpsA, Chain A"/>
    <property type="match status" value="1"/>
</dbReference>
<comment type="caution">
    <text evidence="2">The sequence shown here is derived from an EMBL/GenBank/DDBJ whole genome shotgun (WGS) entry which is preliminary data.</text>
</comment>
<dbReference type="CDD" id="cd00761">
    <property type="entry name" value="Glyco_tranf_GTA_type"/>
    <property type="match status" value="1"/>
</dbReference>
<dbReference type="EMBL" id="JBHTJT010000006">
    <property type="protein sequence ID" value="MFD0978644.1"/>
    <property type="molecule type" value="Genomic_DNA"/>
</dbReference>
<proteinExistence type="predicted"/>
<organism evidence="2 3">
    <name type="scientific">Tropicimonas aquimaris</name>
    <dbReference type="NCBI Taxonomy" id="914152"/>
    <lineage>
        <taxon>Bacteria</taxon>
        <taxon>Pseudomonadati</taxon>
        <taxon>Pseudomonadota</taxon>
        <taxon>Alphaproteobacteria</taxon>
        <taxon>Rhodobacterales</taxon>
        <taxon>Roseobacteraceae</taxon>
        <taxon>Tropicimonas</taxon>
    </lineage>
</organism>
<dbReference type="RefSeq" id="WP_386072799.1">
    <property type="nucleotide sequence ID" value="NZ_JBHTJT010000006.1"/>
</dbReference>
<dbReference type="InterPro" id="IPR029044">
    <property type="entry name" value="Nucleotide-diphossugar_trans"/>
</dbReference>
<dbReference type="Pfam" id="PF00535">
    <property type="entry name" value="Glycos_transf_2"/>
    <property type="match status" value="1"/>
</dbReference>
<keyword evidence="3" id="KW-1185">Reference proteome</keyword>
<evidence type="ECO:0000313" key="3">
    <source>
        <dbReference type="Proteomes" id="UP001597108"/>
    </source>
</evidence>
<evidence type="ECO:0000313" key="2">
    <source>
        <dbReference type="EMBL" id="MFD0978644.1"/>
    </source>
</evidence>
<evidence type="ECO:0000259" key="1">
    <source>
        <dbReference type="Pfam" id="PF00535"/>
    </source>
</evidence>